<keyword evidence="1" id="KW-1185">Reference proteome</keyword>
<reference evidence="2" key="1">
    <citation type="submission" date="2025-08" db="UniProtKB">
        <authorList>
            <consortium name="RefSeq"/>
        </authorList>
    </citation>
    <scope>IDENTIFICATION</scope>
    <source>
        <tissue evidence="2">Liver</tissue>
    </source>
</reference>
<sequence>MDPQSLRKGPTKPTLVLLCCVGTWLAICCPSFGAPTASMIKTIVELLKLESKELYEDYLKKDAVGVPTDESLQLPCFTLGFEASTNISIIQAYLETAKRLSDNRADTANVTKRLDDIRCSNPPKPSIYEPEDFYARKIFTLTVLKRFSDCMAELKVKDRIC</sequence>
<gene>
    <name evidence="2" type="primary">Il31</name>
</gene>
<name>A0ABM2W9E8_MESAU</name>
<dbReference type="Pfam" id="PF15209">
    <property type="entry name" value="IL31"/>
    <property type="match status" value="1"/>
</dbReference>
<dbReference type="PANTHER" id="PTHR38652:SF1">
    <property type="entry name" value="INTERLEUKIN-31"/>
    <property type="match status" value="1"/>
</dbReference>
<dbReference type="InterPro" id="IPR027987">
    <property type="entry name" value="IL-31"/>
</dbReference>
<dbReference type="Proteomes" id="UP000886700">
    <property type="component" value="Unplaced"/>
</dbReference>
<evidence type="ECO:0000313" key="2">
    <source>
        <dbReference type="RefSeq" id="XP_040587584.1"/>
    </source>
</evidence>
<dbReference type="GeneID" id="101838253"/>
<organism evidence="1 2">
    <name type="scientific">Mesocricetus auratus</name>
    <name type="common">Golden hamster</name>
    <dbReference type="NCBI Taxonomy" id="10036"/>
    <lineage>
        <taxon>Eukaryota</taxon>
        <taxon>Metazoa</taxon>
        <taxon>Chordata</taxon>
        <taxon>Craniata</taxon>
        <taxon>Vertebrata</taxon>
        <taxon>Euteleostomi</taxon>
        <taxon>Mammalia</taxon>
        <taxon>Eutheria</taxon>
        <taxon>Euarchontoglires</taxon>
        <taxon>Glires</taxon>
        <taxon>Rodentia</taxon>
        <taxon>Myomorpha</taxon>
        <taxon>Muroidea</taxon>
        <taxon>Cricetidae</taxon>
        <taxon>Cricetinae</taxon>
        <taxon>Mesocricetus</taxon>
    </lineage>
</organism>
<dbReference type="PANTHER" id="PTHR38652">
    <property type="entry name" value="INTERLEUKIN-31"/>
    <property type="match status" value="1"/>
</dbReference>
<protein>
    <submittedName>
        <fullName evidence="2">Interleukin-31</fullName>
    </submittedName>
</protein>
<proteinExistence type="predicted"/>
<evidence type="ECO:0000313" key="1">
    <source>
        <dbReference type="Proteomes" id="UP000886700"/>
    </source>
</evidence>
<accession>A0ABM2W9E8</accession>
<dbReference type="RefSeq" id="XP_040587584.1">
    <property type="nucleotide sequence ID" value="XM_040731650.1"/>
</dbReference>